<dbReference type="EMBL" id="CP011497">
    <property type="protein sequence ID" value="AKJ15664.1"/>
    <property type="molecule type" value="Genomic_DNA"/>
</dbReference>
<keyword evidence="2" id="KW-1185">Reference proteome</keyword>
<reference evidence="1 2" key="1">
    <citation type="journal article" date="2015" name="ISME J.">
        <title>Draft Genome Sequence of Streptomyces incarnatus NRRL8089, which Produces the Nucleoside Antibiotic Sinefungin.</title>
        <authorList>
            <person name="Oshima K."/>
            <person name="Hattori M."/>
            <person name="Shimizu H."/>
            <person name="Fukuda K."/>
            <person name="Nemoto M."/>
            <person name="Inagaki K."/>
            <person name="Tamura T."/>
        </authorList>
    </citation>
    <scope>NUCLEOTIDE SEQUENCE [LARGE SCALE GENOMIC DNA]</scope>
    <source>
        <strain evidence="1 2">NRRL 8089</strain>
    </source>
</reference>
<dbReference type="Proteomes" id="UP000035366">
    <property type="component" value="Chromosome"/>
</dbReference>
<organism evidence="1 2">
    <name type="scientific">Streptomyces incarnatus</name>
    <dbReference type="NCBI Taxonomy" id="665007"/>
    <lineage>
        <taxon>Bacteria</taxon>
        <taxon>Bacillati</taxon>
        <taxon>Actinomycetota</taxon>
        <taxon>Actinomycetes</taxon>
        <taxon>Kitasatosporales</taxon>
        <taxon>Streptomycetaceae</taxon>
        <taxon>Streptomyces</taxon>
    </lineage>
</organism>
<proteinExistence type="predicted"/>
<sequence>MECDLDPGRLIRLWDHTELTVQGARARDLVDGARVLKIFGEYVPGQGAVAEVPHFSAHADVGQIIGWLCGAPAPRTT</sequence>
<gene>
    <name evidence="1" type="ORF">ABB07_38070</name>
</gene>
<evidence type="ECO:0000313" key="2">
    <source>
        <dbReference type="Proteomes" id="UP000035366"/>
    </source>
</evidence>
<name>A0ABN4GTR9_9ACTN</name>
<protein>
    <submittedName>
        <fullName evidence="1">Uncharacterized protein</fullName>
    </submittedName>
</protein>
<dbReference type="SUPFAM" id="SSF56281">
    <property type="entry name" value="Metallo-hydrolase/oxidoreductase"/>
    <property type="match status" value="1"/>
</dbReference>
<evidence type="ECO:0000313" key="1">
    <source>
        <dbReference type="EMBL" id="AKJ15664.1"/>
    </source>
</evidence>
<accession>A0ABN4GTR9</accession>
<dbReference type="InterPro" id="IPR036866">
    <property type="entry name" value="RibonucZ/Hydroxyglut_hydro"/>
</dbReference>